<comment type="caution">
    <text evidence="2">The sequence shown here is derived from an EMBL/GenBank/DDBJ whole genome shotgun (WGS) entry which is preliminary data.</text>
</comment>
<keyword evidence="3" id="KW-1185">Reference proteome</keyword>
<evidence type="ECO:0000313" key="2">
    <source>
        <dbReference type="EMBL" id="KAF4677038.1"/>
    </source>
</evidence>
<name>A0A7J6MZI1_PERCH</name>
<dbReference type="SUPFAM" id="SSF50630">
    <property type="entry name" value="Acid proteases"/>
    <property type="match status" value="1"/>
</dbReference>
<dbReference type="PROSITE" id="PS51767">
    <property type="entry name" value="PEPTIDASE_A1"/>
    <property type="match status" value="1"/>
</dbReference>
<proteinExistence type="predicted"/>
<accession>A0A7J6MZI1</accession>
<evidence type="ECO:0000259" key="1">
    <source>
        <dbReference type="PROSITE" id="PS51767"/>
    </source>
</evidence>
<evidence type="ECO:0000313" key="3">
    <source>
        <dbReference type="Proteomes" id="UP000591131"/>
    </source>
</evidence>
<dbReference type="Proteomes" id="UP000591131">
    <property type="component" value="Unassembled WGS sequence"/>
</dbReference>
<reference evidence="2 3" key="1">
    <citation type="submission" date="2020-04" db="EMBL/GenBank/DDBJ databases">
        <title>Perkinsus chesapeaki whole genome sequence.</title>
        <authorList>
            <person name="Bogema D.R."/>
        </authorList>
    </citation>
    <scope>NUCLEOTIDE SEQUENCE [LARGE SCALE GENOMIC DNA]</scope>
    <source>
        <strain evidence="2">ATCC PRA-425</strain>
    </source>
</reference>
<protein>
    <recommendedName>
        <fullName evidence="1">Peptidase A1 domain-containing protein</fullName>
    </recommendedName>
</protein>
<dbReference type="InterPro" id="IPR021109">
    <property type="entry name" value="Peptidase_aspartic_dom_sf"/>
</dbReference>
<dbReference type="AlphaFoldDB" id="A0A7J6MZI1"/>
<organism evidence="2 3">
    <name type="scientific">Perkinsus chesapeaki</name>
    <name type="common">Clam parasite</name>
    <name type="synonym">Perkinsus andrewsi</name>
    <dbReference type="NCBI Taxonomy" id="330153"/>
    <lineage>
        <taxon>Eukaryota</taxon>
        <taxon>Sar</taxon>
        <taxon>Alveolata</taxon>
        <taxon>Perkinsozoa</taxon>
        <taxon>Perkinsea</taxon>
        <taxon>Perkinsida</taxon>
        <taxon>Perkinsidae</taxon>
        <taxon>Perkinsus</taxon>
    </lineage>
</organism>
<gene>
    <name evidence="2" type="ORF">FOL47_003771</name>
</gene>
<feature type="domain" description="Peptidase A1" evidence="1">
    <location>
        <begin position="25"/>
        <end position="358"/>
    </location>
</feature>
<dbReference type="EMBL" id="JAAPAO010000022">
    <property type="protein sequence ID" value="KAF4677038.1"/>
    <property type="molecule type" value="Genomic_DNA"/>
</dbReference>
<dbReference type="InterPro" id="IPR033121">
    <property type="entry name" value="PEPTIDASE_A1"/>
</dbReference>
<dbReference type="Gene3D" id="2.40.70.10">
    <property type="entry name" value="Acid Proteases"/>
    <property type="match status" value="1"/>
</dbReference>
<sequence>MVTAIYLASMSSMVYLVRSQISLPFSGNRVTGIAFDGQPLDLYLDSGLIGTHVIYKDWYEKTYGICPPKTCYTCINECHPYSEEQLMINFDDGSAITTVYHYGVIELAGHKLEMKFRLIVGWSPSPTIPTEKPMNYLGIAYRMDRYDETVMIQLFLKNLISDKTVSVCAPSDLKNFTGVVILGSLREEQCPTAFPKIVLRMKSSGFFNTALLSLALVSSKGRPFMQRVPDGMVIYDTGAYSVFLPKPYFEFVLNKITEIVKQDSGLDVHVVTKGSAWFIEERGYEYFPTLAFALGDRTSHTTIYIPPSQYTENCGGTWCHLVLRHYNLPYITLGRPFFTTYFSSFREIREGRRTVTLAPYAKSEG</sequence>